<dbReference type="EMBL" id="GBHO01016212">
    <property type="protein sequence ID" value="JAG27392.1"/>
    <property type="molecule type" value="Transcribed_RNA"/>
</dbReference>
<evidence type="ECO:0000313" key="5">
    <source>
        <dbReference type="EMBL" id="JAG27391.1"/>
    </source>
</evidence>
<dbReference type="InterPro" id="IPR002999">
    <property type="entry name" value="Tudor"/>
</dbReference>
<dbReference type="EMBL" id="GBRD01015868">
    <property type="protein sequence ID" value="JAG49958.1"/>
    <property type="molecule type" value="Transcribed_RNA"/>
</dbReference>
<dbReference type="EMBL" id="GDHC01001613">
    <property type="protein sequence ID" value="JAQ17016.1"/>
    <property type="molecule type" value="Transcribed_RNA"/>
</dbReference>
<dbReference type="CDD" id="cd20407">
    <property type="entry name" value="Tudor_AKAP1"/>
    <property type="match status" value="1"/>
</dbReference>
<evidence type="ECO:0000313" key="6">
    <source>
        <dbReference type="EMBL" id="JAG27392.1"/>
    </source>
</evidence>
<evidence type="ECO:0000256" key="1">
    <source>
        <dbReference type="PROSITE-ProRule" id="PRU00117"/>
    </source>
</evidence>
<dbReference type="InterPro" id="IPR035437">
    <property type="entry name" value="SNase_OB-fold_sf"/>
</dbReference>
<dbReference type="PANTHER" id="PTHR22948">
    <property type="entry name" value="TUDOR DOMAIN CONTAINING PROTEIN"/>
    <property type="match status" value="1"/>
</dbReference>
<name>A0A0A9YJ96_LYGHE</name>
<evidence type="ECO:0000313" key="9">
    <source>
        <dbReference type="EMBL" id="JAG31163.1"/>
    </source>
</evidence>
<dbReference type="GO" id="GO:0016301">
    <property type="term" value="F:kinase activity"/>
    <property type="evidence" value="ECO:0007669"/>
    <property type="project" value="UniProtKB-KW"/>
</dbReference>
<dbReference type="SUPFAM" id="SSF50199">
    <property type="entry name" value="Staphylococcal nuclease"/>
    <property type="match status" value="1"/>
</dbReference>
<feature type="transmembrane region" description="Helical" evidence="3">
    <location>
        <begin position="6"/>
        <end position="26"/>
    </location>
</feature>
<dbReference type="Gene3D" id="3.30.1370.10">
    <property type="entry name" value="K Homology domain, type 1"/>
    <property type="match status" value="1"/>
</dbReference>
<feature type="compositionally biased region" description="Basic and acidic residues" evidence="2">
    <location>
        <begin position="315"/>
        <end position="328"/>
    </location>
</feature>
<dbReference type="SMART" id="SM00322">
    <property type="entry name" value="KH"/>
    <property type="match status" value="1"/>
</dbReference>
<dbReference type="EMBL" id="GBHO01012442">
    <property type="protein sequence ID" value="JAG31162.1"/>
    <property type="molecule type" value="Transcribed_RNA"/>
</dbReference>
<dbReference type="EMBL" id="GBHO01012436">
    <property type="protein sequence ID" value="JAG31168.1"/>
    <property type="molecule type" value="Transcribed_RNA"/>
</dbReference>
<keyword evidence="3" id="KW-0812">Transmembrane</keyword>
<evidence type="ECO:0000313" key="18">
    <source>
        <dbReference type="EMBL" id="JAQ17016.1"/>
    </source>
</evidence>
<dbReference type="EMBL" id="GBHO01012440">
    <property type="protein sequence ID" value="JAG31164.1"/>
    <property type="molecule type" value="Transcribed_RNA"/>
</dbReference>
<evidence type="ECO:0000256" key="2">
    <source>
        <dbReference type="SAM" id="MobiDB-lite"/>
    </source>
</evidence>
<evidence type="ECO:0000259" key="4">
    <source>
        <dbReference type="PROSITE" id="PS50304"/>
    </source>
</evidence>
<evidence type="ECO:0000313" key="13">
    <source>
        <dbReference type="EMBL" id="JAG31168.1"/>
    </source>
</evidence>
<dbReference type="Gene3D" id="2.30.30.140">
    <property type="match status" value="1"/>
</dbReference>
<evidence type="ECO:0000313" key="14">
    <source>
        <dbReference type="EMBL" id="JAG31169.1"/>
    </source>
</evidence>
<dbReference type="SUPFAM" id="SSF54791">
    <property type="entry name" value="Eukaryotic type KH-domain (KH-domain type I)"/>
    <property type="match status" value="1"/>
</dbReference>
<dbReference type="EMBL" id="GBRD01011608">
    <property type="protein sequence ID" value="JAG54216.1"/>
    <property type="molecule type" value="Transcribed_RNA"/>
</dbReference>
<evidence type="ECO:0000313" key="8">
    <source>
        <dbReference type="EMBL" id="JAG31162.1"/>
    </source>
</evidence>
<dbReference type="SMART" id="SM00333">
    <property type="entry name" value="TUDOR"/>
    <property type="match status" value="1"/>
</dbReference>
<feature type="domain" description="Tudor" evidence="4">
    <location>
        <begin position="504"/>
        <end position="562"/>
    </location>
</feature>
<dbReference type="InterPro" id="IPR047368">
    <property type="entry name" value="KH-I_AKAP1"/>
</dbReference>
<evidence type="ECO:0000313" key="7">
    <source>
        <dbReference type="EMBL" id="JAG31160.1"/>
    </source>
</evidence>
<dbReference type="Pfam" id="PF00567">
    <property type="entry name" value="TUDOR"/>
    <property type="match status" value="1"/>
</dbReference>
<dbReference type="SUPFAM" id="SSF63748">
    <property type="entry name" value="Tudor/PWWP/MBT"/>
    <property type="match status" value="1"/>
</dbReference>
<dbReference type="InterPro" id="IPR004087">
    <property type="entry name" value="KH_dom"/>
</dbReference>
<evidence type="ECO:0000256" key="3">
    <source>
        <dbReference type="SAM" id="Phobius"/>
    </source>
</evidence>
<reference evidence="15" key="3">
    <citation type="submission" date="2014-09" db="EMBL/GenBank/DDBJ databases">
        <authorList>
            <person name="Magalhaes I.L.F."/>
            <person name="Oliveira U."/>
            <person name="Santos F.R."/>
            <person name="Vidigal T.H.D.A."/>
            <person name="Brescovit A.D."/>
            <person name="Santos A.J."/>
        </authorList>
    </citation>
    <scope>NUCLEOTIDE SEQUENCE</scope>
</reference>
<evidence type="ECO:0000313" key="10">
    <source>
        <dbReference type="EMBL" id="JAG31164.1"/>
    </source>
</evidence>
<reference evidence="16" key="4">
    <citation type="journal article" date="2016" name="Gigascience">
        <title>De novo construction of an expanded transcriptome assembly for the western tarnished plant bug, Lygus hesperus.</title>
        <authorList>
            <person name="Tassone E.E."/>
            <person name="Geib S.M."/>
            <person name="Hall B."/>
            <person name="Fabrick J.A."/>
            <person name="Brent C.S."/>
            <person name="Hull J.J."/>
        </authorList>
    </citation>
    <scope>NUCLEOTIDE SEQUENCE</scope>
</reference>
<keyword evidence="3" id="KW-1133">Transmembrane helix</keyword>
<dbReference type="GO" id="GO:0003723">
    <property type="term" value="F:RNA binding"/>
    <property type="evidence" value="ECO:0007669"/>
    <property type="project" value="UniProtKB-UniRule"/>
</dbReference>
<evidence type="ECO:0000313" key="16">
    <source>
        <dbReference type="EMBL" id="JAQ06790.1"/>
    </source>
</evidence>
<evidence type="ECO:0000313" key="17">
    <source>
        <dbReference type="EMBL" id="JAQ15787.1"/>
    </source>
</evidence>
<evidence type="ECO:0000313" key="15">
    <source>
        <dbReference type="EMBL" id="JAG49958.1"/>
    </source>
</evidence>
<evidence type="ECO:0000313" key="12">
    <source>
        <dbReference type="EMBL" id="JAG31166.1"/>
    </source>
</evidence>
<reference evidence="9" key="2">
    <citation type="submission" date="2014-07" db="EMBL/GenBank/DDBJ databases">
        <authorList>
            <person name="Hull J."/>
        </authorList>
    </citation>
    <scope>NUCLEOTIDE SEQUENCE</scope>
</reference>
<feature type="region of interest" description="Disordered" evidence="2">
    <location>
        <begin position="230"/>
        <end position="264"/>
    </location>
</feature>
<dbReference type="InterPro" id="IPR050621">
    <property type="entry name" value="Tudor_domain_containing"/>
</dbReference>
<feature type="compositionally biased region" description="Basic and acidic residues" evidence="2">
    <location>
        <begin position="283"/>
        <end position="295"/>
    </location>
</feature>
<dbReference type="EMBL" id="GBHO01012435">
    <property type="protein sequence ID" value="JAG31169.1"/>
    <property type="molecule type" value="Transcribed_RNA"/>
</dbReference>
<dbReference type="PANTHER" id="PTHR22948:SF65">
    <property type="entry name" value="A-KINASE ANCHORING PROTEIN 1"/>
    <property type="match status" value="1"/>
</dbReference>
<dbReference type="PROSITE" id="PS50084">
    <property type="entry name" value="KH_TYPE_1"/>
    <property type="match status" value="1"/>
</dbReference>
<accession>A0A0A9YJ96</accession>
<dbReference type="EMBL" id="GBHO01012439">
    <property type="protein sequence ID" value="JAG31165.1"/>
    <property type="molecule type" value="Transcribed_RNA"/>
</dbReference>
<dbReference type="CDD" id="cd22395">
    <property type="entry name" value="KH-I_AKAP1"/>
    <property type="match status" value="1"/>
</dbReference>
<organism evidence="9">
    <name type="scientific">Lygus hesperus</name>
    <name type="common">Western plant bug</name>
    <dbReference type="NCBI Taxonomy" id="30085"/>
    <lineage>
        <taxon>Eukaryota</taxon>
        <taxon>Metazoa</taxon>
        <taxon>Ecdysozoa</taxon>
        <taxon>Arthropoda</taxon>
        <taxon>Hexapoda</taxon>
        <taxon>Insecta</taxon>
        <taxon>Pterygota</taxon>
        <taxon>Neoptera</taxon>
        <taxon>Paraneoptera</taxon>
        <taxon>Hemiptera</taxon>
        <taxon>Heteroptera</taxon>
        <taxon>Panheteroptera</taxon>
        <taxon>Cimicomorpha</taxon>
        <taxon>Miridae</taxon>
        <taxon>Mirini</taxon>
        <taxon>Lygus</taxon>
    </lineage>
</organism>
<sequence>MLRGDSRQLLILGIPTITLVFGLLFLRHRRRKRGTLHTDPGGITDSTLNHEFLLEEEAEELLLKKPIQEAIPLAEDAIIATAVKTTESPVDPHPLELDIVPANAVSSYCTSTKVVDIEKSPGLEEKRVAEVIDLTREENIVDFVDLTEDASESFATDREEGELTRTTFSDCSFDDISFLNSPGVEEASKKIEVASTSADPVVSTGAIENVGLEEGELLDSSVEEVCVAEEATESSAKEETAVIPATEEVKESSPQNMKKGEQGELVDKLVNLELDSMNMGGSTERKGGSSERDSANHSPSEVMLASPSISNFSDAHSEGSSDSGKGHSDVATSPSRTPAGGSSLAGDLALSVYEFLLPQGIVGRLIGRHGASLHEIRSSTGTNIFIKRHPETNKLKICAIEGTQQDIDKALAKIRQKFPIRRFPQLTLEKVSFVTLNNVPPLKLEDFHLQLVEGVNNDVILSSLITAAHFFLQQPSHPSYSSLSALNTIMNTVYNSPEAPVLDPPIKDAVCAVPTMGGWYRAQIISVSEEERTAYVRFLDYGGFLVVDAASLRQIRGDLLTLPFQAVECYLANVAPAEGKYWSEEARLFVQSLTHGQVLQAQIYEYAEDGTPLVYLYSSFDNEVILINEELVARGFATLAKPLSEKAEDE</sequence>
<gene>
    <name evidence="9" type="primary">Akap1_4</name>
    <name evidence="11" type="synonym">Akap1_0</name>
    <name evidence="12" type="synonym">Akap1_1</name>
    <name evidence="10" type="synonym">Akap1_2</name>
    <name evidence="8" type="synonym">Akap1_3</name>
    <name evidence="5" type="synonym">Akap1_5</name>
    <name evidence="7" type="synonym">Akap1_6</name>
    <name evidence="13" type="synonym">Akap1_7</name>
    <name evidence="14" type="synonym">Akap1_8</name>
    <name evidence="6" type="synonym">Akap1_9</name>
    <name evidence="7" type="ORF">CM83_51912</name>
    <name evidence="9" type="ORF">CM83_51914</name>
    <name evidence="8" type="ORF">CM83_51918</name>
    <name evidence="11" type="ORF">CM83_51922</name>
    <name evidence="10" type="ORF">CM83_51925</name>
    <name evidence="12" type="ORF">CM83_51928</name>
    <name evidence="14" type="ORF">CM83_51931</name>
    <name evidence="13" type="ORF">CM83_51936</name>
    <name evidence="6" type="ORF">CM83_51939</name>
    <name evidence="5" type="ORF">CM83_51942</name>
    <name evidence="17" type="ORF">g.78510</name>
    <name evidence="18" type="ORF">g.78513</name>
    <name evidence="16" type="ORF">g.78522</name>
</gene>
<reference evidence="9" key="1">
    <citation type="journal article" date="2014" name="PLoS ONE">
        <title>Transcriptome-Based Identification of ABC Transporters in the Western Tarnished Plant Bug Lygus hesperus.</title>
        <authorList>
            <person name="Hull J.J."/>
            <person name="Chaney K."/>
            <person name="Geib S.M."/>
            <person name="Fabrick J.A."/>
            <person name="Brent C.S."/>
            <person name="Walsh D."/>
            <person name="Lavine L.C."/>
        </authorList>
    </citation>
    <scope>NUCLEOTIDE SEQUENCE</scope>
</reference>
<evidence type="ECO:0000313" key="11">
    <source>
        <dbReference type="EMBL" id="JAG31165.1"/>
    </source>
</evidence>
<dbReference type="AlphaFoldDB" id="A0A0A9YJ96"/>
<dbReference type="GO" id="GO:0005739">
    <property type="term" value="C:mitochondrion"/>
    <property type="evidence" value="ECO:0007669"/>
    <property type="project" value="UniProtKB-ARBA"/>
</dbReference>
<dbReference type="InterPro" id="IPR047367">
    <property type="entry name" value="Tudor_AKAP1"/>
</dbReference>
<dbReference type="EMBL" id="GBHO01012441">
    <property type="protein sequence ID" value="JAG31163.1"/>
    <property type="molecule type" value="Transcribed_RNA"/>
</dbReference>
<feature type="region of interest" description="Disordered" evidence="2">
    <location>
        <begin position="278"/>
        <end position="343"/>
    </location>
</feature>
<dbReference type="InterPro" id="IPR036612">
    <property type="entry name" value="KH_dom_type_1_sf"/>
</dbReference>
<dbReference type="EMBL" id="GDHC01002842">
    <property type="protein sequence ID" value="JAQ15787.1"/>
    <property type="molecule type" value="Transcribed_RNA"/>
</dbReference>
<dbReference type="EMBL" id="GBHO01016213">
    <property type="protein sequence ID" value="JAG27391.1"/>
    <property type="molecule type" value="Transcribed_RNA"/>
</dbReference>
<keyword evidence="9" id="KW-0418">Kinase</keyword>
<dbReference type="EMBL" id="GBHO01012438">
    <property type="protein sequence ID" value="JAG31166.1"/>
    <property type="molecule type" value="Transcribed_RNA"/>
</dbReference>
<proteinExistence type="predicted"/>
<dbReference type="EMBL" id="GBRD01011609">
    <property type="protein sequence ID" value="JAG54215.1"/>
    <property type="molecule type" value="Transcribed_RNA"/>
</dbReference>
<dbReference type="Pfam" id="PF00013">
    <property type="entry name" value="KH_1"/>
    <property type="match status" value="1"/>
</dbReference>
<keyword evidence="3" id="KW-0472">Membrane</keyword>
<dbReference type="InterPro" id="IPR004088">
    <property type="entry name" value="KH_dom_type_1"/>
</dbReference>
<dbReference type="EMBL" id="GDHC01011839">
    <property type="protein sequence ID" value="JAQ06790.1"/>
    <property type="molecule type" value="Transcribed_RNA"/>
</dbReference>
<keyword evidence="1" id="KW-0694">RNA-binding</keyword>
<dbReference type="PROSITE" id="PS50304">
    <property type="entry name" value="TUDOR"/>
    <property type="match status" value="1"/>
</dbReference>
<dbReference type="EMBL" id="GBHO01012444">
    <property type="protein sequence ID" value="JAG31160.1"/>
    <property type="molecule type" value="Transcribed_RNA"/>
</dbReference>
<dbReference type="GO" id="GO:0010468">
    <property type="term" value="P:regulation of gene expression"/>
    <property type="evidence" value="ECO:0007669"/>
    <property type="project" value="UniProtKB-ARBA"/>
</dbReference>
<keyword evidence="9" id="KW-0808">Transferase</keyword>
<protein>
    <submittedName>
        <fullName evidence="9">A-kinase anchor protein 1, mitochondrial</fullName>
    </submittedName>
</protein>
<dbReference type="Gene3D" id="2.40.50.90">
    <property type="match status" value="1"/>
</dbReference>